<reference evidence="3" key="1">
    <citation type="submission" date="2021-06" db="EMBL/GenBank/DDBJ databases">
        <title>Comparative genomics, transcriptomics and evolutionary studies reveal genomic signatures of adaptation to plant cell wall in hemibiotrophic fungi.</title>
        <authorList>
            <consortium name="DOE Joint Genome Institute"/>
            <person name="Baroncelli R."/>
            <person name="Diaz J.F."/>
            <person name="Benocci T."/>
            <person name="Peng M."/>
            <person name="Battaglia E."/>
            <person name="Haridas S."/>
            <person name="Andreopoulos W."/>
            <person name="Labutti K."/>
            <person name="Pangilinan J."/>
            <person name="Floch G.L."/>
            <person name="Makela M.R."/>
            <person name="Henrissat B."/>
            <person name="Grigoriev I.V."/>
            <person name="Crouch J.A."/>
            <person name="De Vries R.P."/>
            <person name="Sukno S.A."/>
            <person name="Thon M.R."/>
        </authorList>
    </citation>
    <scope>NUCLEOTIDE SEQUENCE</scope>
    <source>
        <strain evidence="3">CBS 102054</strain>
    </source>
</reference>
<keyword evidence="4" id="KW-1185">Reference proteome</keyword>
<evidence type="ECO:0000313" key="3">
    <source>
        <dbReference type="EMBL" id="KAK1656493.1"/>
    </source>
</evidence>
<sequence length="536" mass="61095">MHDFSDRLQVKGPRSLADSEQDLCDLANECDIAAGKILTLIERIRPQDTSSILQTYYSIWKRAFYREDMLALEARLASYRSRIQLQLIDLTRDARDNSARLQEIESVIEKLRAGVHLCSLSDSVKENVEKLVRVSEIRLEHLAQVSILQGLRFDTMYHHYDMVCEAHKKTFRWILSDKLDERCNADCPNRQQKESSLKKRRGIRHQLTQWLSSGSGVFHFSAKLGAGKSTLMKMVASNHETQKLLETWAGYKTLICAKFFFWNSGSEQQKSISGLYLGLLHEVLSAHPELRAHAFSSLWEKAHTSLRLHGERMHISPSEALQGLDRLLQDTGPSRHYRFSLFVDGLDELQEMTECSHLDLTKRLYSWSTPSSGNVKICVASRPLNAFSEMAPPQQTICLHDLTKRHMALYVSGKLQGIEDDDILASISKAIVEKAQGIFFWTAVVAKDIREQIANGNDPENLIQQINQLPEEINDLFAHILHSLTARDQRRAYQVLAVLLRAQTDNRSDLMTITVWGAAMIEESQGIPYPELFSAF</sequence>
<dbReference type="PANTHER" id="PTHR10039:SF5">
    <property type="entry name" value="NACHT DOMAIN-CONTAINING PROTEIN"/>
    <property type="match status" value="1"/>
</dbReference>
<dbReference type="AlphaFoldDB" id="A0AAJ0EPH8"/>
<dbReference type="RefSeq" id="XP_060452537.1">
    <property type="nucleotide sequence ID" value="XM_060595237.1"/>
</dbReference>
<evidence type="ECO:0000259" key="2">
    <source>
        <dbReference type="Pfam" id="PF24883"/>
    </source>
</evidence>
<gene>
    <name evidence="3" type="ORF">BDP81DRAFT_488093</name>
</gene>
<name>A0AAJ0EPH8_9PEZI</name>
<dbReference type="Pfam" id="PF24883">
    <property type="entry name" value="NPHP3_N"/>
    <property type="match status" value="1"/>
</dbReference>
<accession>A0AAJ0EPH8</accession>
<keyword evidence="1" id="KW-0677">Repeat</keyword>
<dbReference type="PANTHER" id="PTHR10039">
    <property type="entry name" value="AMELOGENIN"/>
    <property type="match status" value="1"/>
</dbReference>
<dbReference type="EMBL" id="JAHMHQ010000001">
    <property type="protein sequence ID" value="KAK1656493.1"/>
    <property type="molecule type" value="Genomic_DNA"/>
</dbReference>
<protein>
    <recommendedName>
        <fullName evidence="2">Nephrocystin 3-like N-terminal domain-containing protein</fullName>
    </recommendedName>
</protein>
<dbReference type="GeneID" id="85480099"/>
<dbReference type="Proteomes" id="UP001243989">
    <property type="component" value="Unassembled WGS sequence"/>
</dbReference>
<organism evidence="3 4">
    <name type="scientific">Colletotrichum phormii</name>
    <dbReference type="NCBI Taxonomy" id="359342"/>
    <lineage>
        <taxon>Eukaryota</taxon>
        <taxon>Fungi</taxon>
        <taxon>Dikarya</taxon>
        <taxon>Ascomycota</taxon>
        <taxon>Pezizomycotina</taxon>
        <taxon>Sordariomycetes</taxon>
        <taxon>Hypocreomycetidae</taxon>
        <taxon>Glomerellales</taxon>
        <taxon>Glomerellaceae</taxon>
        <taxon>Colletotrichum</taxon>
        <taxon>Colletotrichum acutatum species complex</taxon>
    </lineage>
</organism>
<comment type="caution">
    <text evidence="3">The sequence shown here is derived from an EMBL/GenBank/DDBJ whole genome shotgun (WGS) entry which is preliminary data.</text>
</comment>
<dbReference type="InterPro" id="IPR027417">
    <property type="entry name" value="P-loop_NTPase"/>
</dbReference>
<evidence type="ECO:0000256" key="1">
    <source>
        <dbReference type="ARBA" id="ARBA00022737"/>
    </source>
</evidence>
<proteinExistence type="predicted"/>
<dbReference type="InterPro" id="IPR056884">
    <property type="entry name" value="NPHP3-like_N"/>
</dbReference>
<dbReference type="SUPFAM" id="SSF52540">
    <property type="entry name" value="P-loop containing nucleoside triphosphate hydrolases"/>
    <property type="match status" value="1"/>
</dbReference>
<evidence type="ECO:0000313" key="4">
    <source>
        <dbReference type="Proteomes" id="UP001243989"/>
    </source>
</evidence>
<feature type="domain" description="Nephrocystin 3-like N-terminal" evidence="2">
    <location>
        <begin position="206"/>
        <end position="382"/>
    </location>
</feature>